<comment type="caution">
    <text evidence="2">The sequence shown here is derived from an EMBL/GenBank/DDBJ whole genome shotgun (WGS) entry which is preliminary data.</text>
</comment>
<name>A0ABP8KSR2_9MICO</name>
<evidence type="ECO:0000313" key="2">
    <source>
        <dbReference type="EMBL" id="GAA4414079.1"/>
    </source>
</evidence>
<proteinExistence type="predicted"/>
<feature type="compositionally biased region" description="Basic and acidic residues" evidence="1">
    <location>
        <begin position="87"/>
        <end position="120"/>
    </location>
</feature>
<evidence type="ECO:0000256" key="1">
    <source>
        <dbReference type="SAM" id="MobiDB-lite"/>
    </source>
</evidence>
<feature type="compositionally biased region" description="Basic and acidic residues" evidence="1">
    <location>
        <begin position="311"/>
        <end position="377"/>
    </location>
</feature>
<feature type="compositionally biased region" description="Low complexity" evidence="1">
    <location>
        <begin position="382"/>
        <end position="391"/>
    </location>
</feature>
<accession>A0ABP8KSR2</accession>
<dbReference type="Proteomes" id="UP001500945">
    <property type="component" value="Unassembled WGS sequence"/>
</dbReference>
<feature type="compositionally biased region" description="Basic and acidic residues" evidence="1">
    <location>
        <begin position="181"/>
        <end position="198"/>
    </location>
</feature>
<dbReference type="EMBL" id="BAABGM010000033">
    <property type="protein sequence ID" value="GAA4414079.1"/>
    <property type="molecule type" value="Genomic_DNA"/>
</dbReference>
<sequence>MSSAPALLLLLVLVGLVVLAVVAVVALRRGSARREQQRVEAAGLRSEADAIAATLPGQAAFAQQAGERAELARVEAEAKAREAARLEAEAHAQHEAAEATRREYEATMRRADDIDPDVKESAFAPVTDEPSTDAVAEPPSDAVAEPSADAVAEPSADDDLPPTRAERRAAQDAAQAGGGEGDPRSERIASAADYRDEVPATSGPADEVYPGAAVGSGVLMSEDSSPRTAPDAADEEAGTTRTRDEHALSQDAETPAGEWGGPREGATDAGEVEMVTDLEHYASAEPLLADGTTAPAATENVTGDATAGDDEAVRRDWAADEGERLAETHDRGDRLEQDRADLEQDDAGLERDSTDRGQDHADREQDSTDLGQDRTGLEEATEAPAGATASGGDSGRRISDFTELRDGGFGVGSAAPIEGGAQPLDHPVQAYRDTMTFRVPGDPGYDSSEPDVWFYDEGAAERSGFRRSQG</sequence>
<dbReference type="RefSeq" id="WP_345208853.1">
    <property type="nucleotide sequence ID" value="NZ_BAABGM010000033.1"/>
</dbReference>
<feature type="compositionally biased region" description="Basic and acidic residues" evidence="1">
    <location>
        <begin position="394"/>
        <end position="406"/>
    </location>
</feature>
<protein>
    <submittedName>
        <fullName evidence="2">Uncharacterized protein</fullName>
    </submittedName>
</protein>
<organism evidence="2 3">
    <name type="scientific">Fodinibacter luteus</name>
    <dbReference type="NCBI Taxonomy" id="552064"/>
    <lineage>
        <taxon>Bacteria</taxon>
        <taxon>Bacillati</taxon>
        <taxon>Actinomycetota</taxon>
        <taxon>Actinomycetes</taxon>
        <taxon>Micrococcales</taxon>
        <taxon>Intrasporangiaceae</taxon>
        <taxon>Fodinibacter (ex Wang et al. 2009)</taxon>
    </lineage>
</organism>
<evidence type="ECO:0000313" key="3">
    <source>
        <dbReference type="Proteomes" id="UP001500945"/>
    </source>
</evidence>
<reference evidence="3" key="1">
    <citation type="journal article" date="2019" name="Int. J. Syst. Evol. Microbiol.">
        <title>The Global Catalogue of Microorganisms (GCM) 10K type strain sequencing project: providing services to taxonomists for standard genome sequencing and annotation.</title>
        <authorList>
            <consortium name="The Broad Institute Genomics Platform"/>
            <consortium name="The Broad Institute Genome Sequencing Center for Infectious Disease"/>
            <person name="Wu L."/>
            <person name="Ma J."/>
        </authorList>
    </citation>
    <scope>NUCLEOTIDE SEQUENCE [LARGE SCALE GENOMIC DNA]</scope>
    <source>
        <strain evidence="3">JCM 17809</strain>
    </source>
</reference>
<feature type="region of interest" description="Disordered" evidence="1">
    <location>
        <begin position="87"/>
        <end position="425"/>
    </location>
</feature>
<gene>
    <name evidence="2" type="ORF">GCM10023168_37400</name>
</gene>
<keyword evidence="3" id="KW-1185">Reference proteome</keyword>